<evidence type="ECO:0000313" key="2">
    <source>
        <dbReference type="EMBL" id="KAF7342525.1"/>
    </source>
</evidence>
<sequence length="127" mass="14675">MPLFLTLFVYRCEPTFVRRTDTDVYGSCSPRRPEREALYIVGLMVNAQHLLLPSCQMPGTQLILSQVSPRRGRNLKALGSVHLRGHTTKEMSCRKLEKRHGWNARLYACFFGPLLWLILMSCKAYLF</sequence>
<feature type="transmembrane region" description="Helical" evidence="1">
    <location>
        <begin position="104"/>
        <end position="126"/>
    </location>
</feature>
<reference evidence="2" key="1">
    <citation type="submission" date="2020-05" db="EMBL/GenBank/DDBJ databases">
        <title>Mycena genomes resolve the evolution of fungal bioluminescence.</title>
        <authorList>
            <person name="Tsai I.J."/>
        </authorList>
    </citation>
    <scope>NUCLEOTIDE SEQUENCE</scope>
    <source>
        <strain evidence="2">CCC161011</strain>
    </source>
</reference>
<dbReference type="EMBL" id="JACAZI010000017">
    <property type="protein sequence ID" value="KAF7342525.1"/>
    <property type="molecule type" value="Genomic_DNA"/>
</dbReference>
<keyword evidence="1" id="KW-0812">Transmembrane</keyword>
<protein>
    <submittedName>
        <fullName evidence="2">Uncharacterized protein</fullName>
    </submittedName>
</protein>
<comment type="caution">
    <text evidence="2">The sequence shown here is derived from an EMBL/GenBank/DDBJ whole genome shotgun (WGS) entry which is preliminary data.</text>
</comment>
<proteinExistence type="predicted"/>
<keyword evidence="1" id="KW-0472">Membrane</keyword>
<accession>A0A8H6XJ66</accession>
<keyword evidence="1" id="KW-1133">Transmembrane helix</keyword>
<dbReference type="AlphaFoldDB" id="A0A8H6XJ66"/>
<evidence type="ECO:0000256" key="1">
    <source>
        <dbReference type="SAM" id="Phobius"/>
    </source>
</evidence>
<evidence type="ECO:0000313" key="3">
    <source>
        <dbReference type="Proteomes" id="UP000620124"/>
    </source>
</evidence>
<dbReference type="Proteomes" id="UP000620124">
    <property type="component" value="Unassembled WGS sequence"/>
</dbReference>
<name>A0A8H6XJ66_9AGAR</name>
<gene>
    <name evidence="2" type="ORF">MVEN_01842700</name>
</gene>
<keyword evidence="3" id="KW-1185">Reference proteome</keyword>
<organism evidence="2 3">
    <name type="scientific">Mycena venus</name>
    <dbReference type="NCBI Taxonomy" id="2733690"/>
    <lineage>
        <taxon>Eukaryota</taxon>
        <taxon>Fungi</taxon>
        <taxon>Dikarya</taxon>
        <taxon>Basidiomycota</taxon>
        <taxon>Agaricomycotina</taxon>
        <taxon>Agaricomycetes</taxon>
        <taxon>Agaricomycetidae</taxon>
        <taxon>Agaricales</taxon>
        <taxon>Marasmiineae</taxon>
        <taxon>Mycenaceae</taxon>
        <taxon>Mycena</taxon>
    </lineage>
</organism>